<protein>
    <submittedName>
        <fullName evidence="2">Uncharacterized protein</fullName>
    </submittedName>
</protein>
<dbReference type="EMBL" id="UINC01141835">
    <property type="protein sequence ID" value="SVD29815.1"/>
    <property type="molecule type" value="Genomic_DNA"/>
</dbReference>
<name>A0A382U7G6_9ZZZZ</name>
<sequence length="27" mass="3115">MANARDEINQQLAKVYDPELDQPLTEL</sequence>
<gene>
    <name evidence="2" type="ORF">METZ01_LOCUS382669</name>
</gene>
<organism evidence="2">
    <name type="scientific">marine metagenome</name>
    <dbReference type="NCBI Taxonomy" id="408172"/>
    <lineage>
        <taxon>unclassified sequences</taxon>
        <taxon>metagenomes</taxon>
        <taxon>ecological metagenomes</taxon>
    </lineage>
</organism>
<evidence type="ECO:0000256" key="1">
    <source>
        <dbReference type="SAM" id="MobiDB-lite"/>
    </source>
</evidence>
<reference evidence="2" key="1">
    <citation type="submission" date="2018-05" db="EMBL/GenBank/DDBJ databases">
        <authorList>
            <person name="Lanie J.A."/>
            <person name="Ng W.-L."/>
            <person name="Kazmierczak K.M."/>
            <person name="Andrzejewski T.M."/>
            <person name="Davidsen T.M."/>
            <person name="Wayne K.J."/>
            <person name="Tettelin H."/>
            <person name="Glass J.I."/>
            <person name="Rusch D."/>
            <person name="Podicherti R."/>
            <person name="Tsui H.-C.T."/>
            <person name="Winkler M.E."/>
        </authorList>
    </citation>
    <scope>NUCLEOTIDE SEQUENCE</scope>
</reference>
<evidence type="ECO:0000313" key="2">
    <source>
        <dbReference type="EMBL" id="SVD29815.1"/>
    </source>
</evidence>
<accession>A0A382U7G6</accession>
<feature type="region of interest" description="Disordered" evidence="1">
    <location>
        <begin position="1"/>
        <end position="27"/>
    </location>
</feature>
<dbReference type="AlphaFoldDB" id="A0A382U7G6"/>
<proteinExistence type="predicted"/>
<feature type="non-terminal residue" evidence="2">
    <location>
        <position position="27"/>
    </location>
</feature>